<gene>
    <name evidence="2" type="ORF">NDI38_03805</name>
</gene>
<dbReference type="Proteomes" id="UP001476950">
    <property type="component" value="Unassembled WGS sequence"/>
</dbReference>
<keyword evidence="3" id="KW-1185">Reference proteome</keyword>
<dbReference type="Pfam" id="PF13439">
    <property type="entry name" value="Glyco_transf_4"/>
    <property type="match status" value="1"/>
</dbReference>
<dbReference type="CDD" id="cd03811">
    <property type="entry name" value="GT4_GT28_WabH-like"/>
    <property type="match status" value="1"/>
</dbReference>
<dbReference type="RefSeq" id="WP_190450495.1">
    <property type="nucleotide sequence ID" value="NZ_JAMPLM010000002.1"/>
</dbReference>
<sequence>MTPSAYCASSALRVVVYTDAMGIGGAEISLGHLIAHVSSDIAITVVGVSQRVVDAIAVHRPQTQGFVLPTTGIQSLLAHLTTFHQLQPDVVHCNLCTPWACASGLVAALSLPNVRVVRVDQLPLRTTGAIELWRTRTLSLRVDAHVAVGEASARRMEDFYALGRHTVLSVPNGVPAEVSHPSMPVKQHDGLLIGSVGRLDAMKAHDVLLRAIAQVDNVQVEILGEGEQRPTLEALAVELGIHDRVSLPGWIEQPRDRLHQYDLFVLPSRSEGFPLAIVEAMLAARPVIATRVGSIAEAVIPDETGILIEKDDVAGLVSALCRLRDDAALRERLGQQGQALANARFTALQMAKRYEEIWQKVLSMPRSPRLYVPRPRD</sequence>
<evidence type="ECO:0000313" key="3">
    <source>
        <dbReference type="Proteomes" id="UP001476950"/>
    </source>
</evidence>
<evidence type="ECO:0000259" key="1">
    <source>
        <dbReference type="Pfam" id="PF13439"/>
    </source>
</evidence>
<proteinExistence type="predicted"/>
<dbReference type="InterPro" id="IPR028098">
    <property type="entry name" value="Glyco_trans_4-like_N"/>
</dbReference>
<accession>A0ABV0KEB2</accession>
<dbReference type="PANTHER" id="PTHR12526:SF637">
    <property type="entry name" value="GLYCOSYLTRANSFERASE EPSF-RELATED"/>
    <property type="match status" value="1"/>
</dbReference>
<reference evidence="2 3" key="1">
    <citation type="submission" date="2022-04" db="EMBL/GenBank/DDBJ databases">
        <title>Positive selection, recombination, and allopatry shape intraspecific diversity of widespread and dominant cyanobacteria.</title>
        <authorList>
            <person name="Wei J."/>
            <person name="Shu W."/>
            <person name="Hu C."/>
        </authorList>
    </citation>
    <scope>NUCLEOTIDE SEQUENCE [LARGE SCALE GENOMIC DNA]</scope>
    <source>
        <strain evidence="2 3">AS-A4</strain>
    </source>
</reference>
<name>A0ABV0KEB2_9CYAN</name>
<comment type="caution">
    <text evidence="2">The sequence shown here is derived from an EMBL/GenBank/DDBJ whole genome shotgun (WGS) entry which is preliminary data.</text>
</comment>
<organism evidence="2 3">
    <name type="scientific">Stenomitos frigidus AS-A4</name>
    <dbReference type="NCBI Taxonomy" id="2933935"/>
    <lineage>
        <taxon>Bacteria</taxon>
        <taxon>Bacillati</taxon>
        <taxon>Cyanobacteriota</taxon>
        <taxon>Cyanophyceae</taxon>
        <taxon>Leptolyngbyales</taxon>
        <taxon>Leptolyngbyaceae</taxon>
        <taxon>Stenomitos</taxon>
    </lineage>
</organism>
<feature type="domain" description="Glycosyltransferase subfamily 4-like N-terminal" evidence="1">
    <location>
        <begin position="23"/>
        <end position="177"/>
    </location>
</feature>
<dbReference type="EMBL" id="JAMPLM010000002">
    <property type="protein sequence ID" value="MEP1057549.1"/>
    <property type="molecule type" value="Genomic_DNA"/>
</dbReference>
<dbReference type="SUPFAM" id="SSF53756">
    <property type="entry name" value="UDP-Glycosyltransferase/glycogen phosphorylase"/>
    <property type="match status" value="1"/>
</dbReference>
<dbReference type="PANTHER" id="PTHR12526">
    <property type="entry name" value="GLYCOSYLTRANSFERASE"/>
    <property type="match status" value="1"/>
</dbReference>
<evidence type="ECO:0000313" key="2">
    <source>
        <dbReference type="EMBL" id="MEP1057549.1"/>
    </source>
</evidence>
<protein>
    <submittedName>
        <fullName evidence="2">Glycosyltransferase</fullName>
    </submittedName>
</protein>
<dbReference type="Gene3D" id="3.40.50.2000">
    <property type="entry name" value="Glycogen Phosphorylase B"/>
    <property type="match status" value="2"/>
</dbReference>
<dbReference type="Pfam" id="PF13692">
    <property type="entry name" value="Glyco_trans_1_4"/>
    <property type="match status" value="1"/>
</dbReference>